<evidence type="ECO:0000313" key="4">
    <source>
        <dbReference type="Proteomes" id="UP000198211"/>
    </source>
</evidence>
<dbReference type="PANTHER" id="PTHR41749">
    <property type="entry name" value="UBIQUITIN-LIKE DOMAIN-CONTAINING PROTEIN"/>
    <property type="match status" value="1"/>
</dbReference>
<keyword evidence="4" id="KW-1185">Reference proteome</keyword>
<feature type="region of interest" description="Disordered" evidence="1">
    <location>
        <begin position="1"/>
        <end position="25"/>
    </location>
</feature>
<dbReference type="PROSITE" id="PS50053">
    <property type="entry name" value="UBIQUITIN_2"/>
    <property type="match status" value="1"/>
</dbReference>
<dbReference type="PANTHER" id="PTHR41749:SF1">
    <property type="entry name" value="UBIQUITIN-LIKE DOMAIN-CONTAINING PROTEIN"/>
    <property type="match status" value="1"/>
</dbReference>
<dbReference type="AlphaFoldDB" id="A0A225UMJ8"/>
<reference evidence="4" key="1">
    <citation type="submission" date="2017-03" db="EMBL/GenBank/DDBJ databases">
        <title>Phytopthora megakarya and P. palmivora, two closely related causual agents of cacao black pod achieved similar genome size and gene model numbers by different mechanisms.</title>
        <authorList>
            <person name="Ali S."/>
            <person name="Shao J."/>
            <person name="Larry D.J."/>
            <person name="Kronmiller B."/>
            <person name="Shen D."/>
            <person name="Strem M.D."/>
            <person name="Melnick R.L."/>
            <person name="Guiltinan M.J."/>
            <person name="Tyler B.M."/>
            <person name="Meinhardt L.W."/>
            <person name="Bailey B.A."/>
        </authorList>
    </citation>
    <scope>NUCLEOTIDE SEQUENCE [LARGE SCALE GENOMIC DNA]</scope>
    <source>
        <strain evidence="4">zdho120</strain>
    </source>
</reference>
<evidence type="ECO:0000313" key="3">
    <source>
        <dbReference type="EMBL" id="OWY94151.1"/>
    </source>
</evidence>
<feature type="domain" description="Ubiquitin-like" evidence="2">
    <location>
        <begin position="39"/>
        <end position="97"/>
    </location>
</feature>
<dbReference type="SUPFAM" id="SSF54236">
    <property type="entry name" value="Ubiquitin-like"/>
    <property type="match status" value="1"/>
</dbReference>
<dbReference type="EMBL" id="NBNE01014826">
    <property type="protein sequence ID" value="OWY94151.1"/>
    <property type="molecule type" value="Genomic_DNA"/>
</dbReference>
<dbReference type="InterPro" id="IPR000626">
    <property type="entry name" value="Ubiquitin-like_dom"/>
</dbReference>
<gene>
    <name evidence="3" type="ORF">PHMEG_00036202</name>
</gene>
<protein>
    <recommendedName>
        <fullName evidence="2">Ubiquitin-like domain-containing protein</fullName>
    </recommendedName>
</protein>
<dbReference type="Proteomes" id="UP000198211">
    <property type="component" value="Unassembled WGS sequence"/>
</dbReference>
<feature type="compositionally biased region" description="Basic and acidic residues" evidence="1">
    <location>
        <begin position="15"/>
        <end position="25"/>
    </location>
</feature>
<dbReference type="OrthoDB" id="409180at2759"/>
<comment type="caution">
    <text evidence="3">The sequence shown here is derived from an EMBL/GenBank/DDBJ whole genome shotgun (WGS) entry which is preliminary data.</text>
</comment>
<organism evidence="3 4">
    <name type="scientific">Phytophthora megakarya</name>
    <dbReference type="NCBI Taxonomy" id="4795"/>
    <lineage>
        <taxon>Eukaryota</taxon>
        <taxon>Sar</taxon>
        <taxon>Stramenopiles</taxon>
        <taxon>Oomycota</taxon>
        <taxon>Peronosporomycetes</taxon>
        <taxon>Peronosporales</taxon>
        <taxon>Peronosporaceae</taxon>
        <taxon>Phytophthora</taxon>
    </lineage>
</organism>
<name>A0A225UMJ8_9STRA</name>
<evidence type="ECO:0000259" key="2">
    <source>
        <dbReference type="PROSITE" id="PS50053"/>
    </source>
</evidence>
<accession>A0A225UMJ8</accession>
<dbReference type="InterPro" id="IPR029071">
    <property type="entry name" value="Ubiquitin-like_domsf"/>
</dbReference>
<proteinExistence type="predicted"/>
<sequence length="122" mass="13475">MPQPVLNLGSLAAASKDDAGKRGEESKFDHAMALQEEPIQITFLLPDDSTVSNEFKKGHTIAVLKAFLENEYDLNQEETELCLDGTVLLDPFSLTDFPCVLESSAIDIQVRHHSSDDAKSRK</sequence>
<evidence type="ECO:0000256" key="1">
    <source>
        <dbReference type="SAM" id="MobiDB-lite"/>
    </source>
</evidence>